<evidence type="ECO:0000313" key="2">
    <source>
        <dbReference type="Proteomes" id="UP000604046"/>
    </source>
</evidence>
<sequence>MGLQRCWCGRRITREEAELDVDSGSEVSCTDVGISTEYASTEWGSWSDGTVYCILLLDVDSAVGLQDSATRSVRAMDLVVGQELLAWPATTRLVVNNLQQLESRLCAVARVTCQHGSHESCVCVLASQRVAVQDGWASDEPGVSEARQLKAGNVLHSFASKLVVTKVELETVTTRLLVVELDTGSFQGALFLGDPLDEFPRLTHLEVHGSQYPPDEEDPADTLSSISLVQGPAAHGRQLDLSEESGGRYMIPPILASHADIASAGRQACHEPTSGVVFVVVRS</sequence>
<dbReference type="EMBL" id="CAJNDS010002649">
    <property type="protein sequence ID" value="CAE7556376.1"/>
    <property type="molecule type" value="Genomic_DNA"/>
</dbReference>
<accession>A0A812U438</accession>
<reference evidence="1" key="1">
    <citation type="submission" date="2021-02" db="EMBL/GenBank/DDBJ databases">
        <authorList>
            <person name="Dougan E. K."/>
            <person name="Rhodes N."/>
            <person name="Thang M."/>
            <person name="Chan C."/>
        </authorList>
    </citation>
    <scope>NUCLEOTIDE SEQUENCE</scope>
</reference>
<comment type="caution">
    <text evidence="1">The sequence shown here is derived from an EMBL/GenBank/DDBJ whole genome shotgun (WGS) entry which is preliminary data.</text>
</comment>
<organism evidence="1 2">
    <name type="scientific">Symbiodinium natans</name>
    <dbReference type="NCBI Taxonomy" id="878477"/>
    <lineage>
        <taxon>Eukaryota</taxon>
        <taxon>Sar</taxon>
        <taxon>Alveolata</taxon>
        <taxon>Dinophyceae</taxon>
        <taxon>Suessiales</taxon>
        <taxon>Symbiodiniaceae</taxon>
        <taxon>Symbiodinium</taxon>
    </lineage>
</organism>
<name>A0A812U438_9DINO</name>
<keyword evidence="2" id="KW-1185">Reference proteome</keyword>
<proteinExistence type="predicted"/>
<dbReference type="Proteomes" id="UP000604046">
    <property type="component" value="Unassembled WGS sequence"/>
</dbReference>
<dbReference type="AlphaFoldDB" id="A0A812U438"/>
<protein>
    <submittedName>
        <fullName evidence="1">Uncharacterized protein</fullName>
    </submittedName>
</protein>
<evidence type="ECO:0000313" key="1">
    <source>
        <dbReference type="EMBL" id="CAE7556376.1"/>
    </source>
</evidence>
<gene>
    <name evidence="1" type="ORF">SNAT2548_LOCUS31278</name>
</gene>